<feature type="region of interest" description="Disordered" evidence="2">
    <location>
        <begin position="439"/>
        <end position="470"/>
    </location>
</feature>
<protein>
    <submittedName>
        <fullName evidence="3">Uncharacterized protein</fullName>
    </submittedName>
</protein>
<name>A0A9P6T399_9FUNG</name>
<accession>A0A9P6T399</accession>
<feature type="region of interest" description="Disordered" evidence="2">
    <location>
        <begin position="254"/>
        <end position="306"/>
    </location>
</feature>
<dbReference type="OrthoDB" id="2289096at2759"/>
<proteinExistence type="predicted"/>
<feature type="region of interest" description="Disordered" evidence="2">
    <location>
        <begin position="1"/>
        <end position="36"/>
    </location>
</feature>
<comment type="caution">
    <text evidence="3">The sequence shown here is derived from an EMBL/GenBank/DDBJ whole genome shotgun (WGS) entry which is preliminary data.</text>
</comment>
<gene>
    <name evidence="3" type="ORF">BGZ80_001872</name>
</gene>
<keyword evidence="4" id="KW-1185">Reference proteome</keyword>
<feature type="compositionally biased region" description="Low complexity" evidence="2">
    <location>
        <begin position="200"/>
        <end position="211"/>
    </location>
</feature>
<keyword evidence="1" id="KW-0175">Coiled coil</keyword>
<evidence type="ECO:0000256" key="2">
    <source>
        <dbReference type="SAM" id="MobiDB-lite"/>
    </source>
</evidence>
<evidence type="ECO:0000256" key="1">
    <source>
        <dbReference type="SAM" id="Coils"/>
    </source>
</evidence>
<feature type="region of interest" description="Disordered" evidence="2">
    <location>
        <begin position="81"/>
        <end position="100"/>
    </location>
</feature>
<organism evidence="3 4">
    <name type="scientific">Entomortierella chlamydospora</name>
    <dbReference type="NCBI Taxonomy" id="101097"/>
    <lineage>
        <taxon>Eukaryota</taxon>
        <taxon>Fungi</taxon>
        <taxon>Fungi incertae sedis</taxon>
        <taxon>Mucoromycota</taxon>
        <taxon>Mortierellomycotina</taxon>
        <taxon>Mortierellomycetes</taxon>
        <taxon>Mortierellales</taxon>
        <taxon>Mortierellaceae</taxon>
        <taxon>Entomortierella</taxon>
    </lineage>
</organism>
<dbReference type="Proteomes" id="UP000703661">
    <property type="component" value="Unassembled WGS sequence"/>
</dbReference>
<reference evidence="3" key="1">
    <citation type="journal article" date="2020" name="Fungal Divers.">
        <title>Resolving the Mortierellaceae phylogeny through synthesis of multi-gene phylogenetics and phylogenomics.</title>
        <authorList>
            <person name="Vandepol N."/>
            <person name="Liber J."/>
            <person name="Desiro A."/>
            <person name="Na H."/>
            <person name="Kennedy M."/>
            <person name="Barry K."/>
            <person name="Grigoriev I.V."/>
            <person name="Miller A.N."/>
            <person name="O'Donnell K."/>
            <person name="Stajich J.E."/>
            <person name="Bonito G."/>
        </authorList>
    </citation>
    <scope>NUCLEOTIDE SEQUENCE</scope>
    <source>
        <strain evidence="3">NRRL 2769</strain>
    </source>
</reference>
<feature type="compositionally biased region" description="Polar residues" evidence="2">
    <location>
        <begin position="254"/>
        <end position="285"/>
    </location>
</feature>
<feature type="region of interest" description="Disordered" evidence="2">
    <location>
        <begin position="194"/>
        <end position="215"/>
    </location>
</feature>
<evidence type="ECO:0000313" key="4">
    <source>
        <dbReference type="Proteomes" id="UP000703661"/>
    </source>
</evidence>
<dbReference type="AlphaFoldDB" id="A0A9P6T399"/>
<feature type="coiled-coil region" evidence="1">
    <location>
        <begin position="470"/>
        <end position="504"/>
    </location>
</feature>
<evidence type="ECO:0000313" key="3">
    <source>
        <dbReference type="EMBL" id="KAG0021708.1"/>
    </source>
</evidence>
<feature type="coiled-coil region" evidence="1">
    <location>
        <begin position="530"/>
        <end position="557"/>
    </location>
</feature>
<dbReference type="EMBL" id="JAAAID010000144">
    <property type="protein sequence ID" value="KAG0021708.1"/>
    <property type="molecule type" value="Genomic_DNA"/>
</dbReference>
<sequence length="577" mass="62733">MEGNRRSPYRNLQPRAAAAIDFNDSDDDDGLLSSDYKAQRKTTMDLVDFFKNAPPPPPPAPSLPPVAVEEKKKKTLLQRLRARKSSVSSNKDRSSVVSAQLPQGATSSISAISASSRGGEVATLPNGTKYVMIAVDYKSKDTDVVGGGNTVPSALPTSVSLPPVQGSPNRLNINSPVESKRNPILNNNPNLHMTTTVQEDNNNFSSNNDSSKGADRRRSIIIQAGGGEGSTFSLDNTPFLLDNFALNTDYITPSASADNTQDQRLPNGQSNSEVNGGHSRQGTENGSKRGNKVTFNIDGQHRTEAMNDDTISKALADRVANHKAQLSNGMLSEATTITNHSSYQDQSNGPEVILPRPVSRKKVRHVQIQTQHCIMRPMYTQTEPIDSLNQDLEAREFGTQTGFESNIDGFTDVGTSTDSEATAVSPTNDRLASGVASLTVGTTSTNTSSKSTSTATTTSTAEATNTTPLTSQEREELIQLRQQNAALQAQVVSLQRDLAAETRARTRTAVAMQDTRDKFEMLSAMAYKKLKEMITNRHILEMEVRELRAQVDMQVEEGEMYSQQQGQQGYITVGLRY</sequence>